<organism evidence="1 2">
    <name type="scientific">Dendrobium chrysotoxum</name>
    <name type="common">Orchid</name>
    <dbReference type="NCBI Taxonomy" id="161865"/>
    <lineage>
        <taxon>Eukaryota</taxon>
        <taxon>Viridiplantae</taxon>
        <taxon>Streptophyta</taxon>
        <taxon>Embryophyta</taxon>
        <taxon>Tracheophyta</taxon>
        <taxon>Spermatophyta</taxon>
        <taxon>Magnoliopsida</taxon>
        <taxon>Liliopsida</taxon>
        <taxon>Asparagales</taxon>
        <taxon>Orchidaceae</taxon>
        <taxon>Epidendroideae</taxon>
        <taxon>Malaxideae</taxon>
        <taxon>Dendrobiinae</taxon>
        <taxon>Dendrobium</taxon>
    </lineage>
</organism>
<protein>
    <submittedName>
        <fullName evidence="1">Uncharacterized protein</fullName>
    </submittedName>
</protein>
<keyword evidence="2" id="KW-1185">Reference proteome</keyword>
<gene>
    <name evidence="1" type="ORF">IEQ34_017909</name>
</gene>
<comment type="caution">
    <text evidence="1">The sequence shown here is derived from an EMBL/GenBank/DDBJ whole genome shotgun (WGS) entry which is preliminary data.</text>
</comment>
<accession>A0AAV7FV38</accession>
<sequence>MVDSVRDRGAADDIFCILSRANTIEVKTFPNANDFNGLLGPSFGDDPNPEELKLLVSIASMCIHHISTSRPNMNMDDT</sequence>
<dbReference type="AlphaFoldDB" id="A0AAV7FV38"/>
<reference evidence="1 2" key="1">
    <citation type="journal article" date="2021" name="Hortic Res">
        <title>Chromosome-scale assembly of the Dendrobium chrysotoxum genome enhances the understanding of orchid evolution.</title>
        <authorList>
            <person name="Zhang Y."/>
            <person name="Zhang G.Q."/>
            <person name="Zhang D."/>
            <person name="Liu X.D."/>
            <person name="Xu X.Y."/>
            <person name="Sun W.H."/>
            <person name="Yu X."/>
            <person name="Zhu X."/>
            <person name="Wang Z.W."/>
            <person name="Zhao X."/>
            <person name="Zhong W.Y."/>
            <person name="Chen H."/>
            <person name="Yin W.L."/>
            <person name="Huang T."/>
            <person name="Niu S.C."/>
            <person name="Liu Z.J."/>
        </authorList>
    </citation>
    <scope>NUCLEOTIDE SEQUENCE [LARGE SCALE GENOMIC DNA]</scope>
    <source>
        <strain evidence="1">Lindl</strain>
    </source>
</reference>
<dbReference type="EMBL" id="JAGFBR010000016">
    <property type="protein sequence ID" value="KAH0453585.1"/>
    <property type="molecule type" value="Genomic_DNA"/>
</dbReference>
<dbReference type="Proteomes" id="UP000775213">
    <property type="component" value="Unassembled WGS sequence"/>
</dbReference>
<proteinExistence type="predicted"/>
<name>A0AAV7FV38_DENCH</name>
<evidence type="ECO:0000313" key="1">
    <source>
        <dbReference type="EMBL" id="KAH0453585.1"/>
    </source>
</evidence>
<evidence type="ECO:0000313" key="2">
    <source>
        <dbReference type="Proteomes" id="UP000775213"/>
    </source>
</evidence>